<reference evidence="1 2" key="1">
    <citation type="journal article" date="2020" name="Cell">
        <title>Large-Scale Comparative Analyses of Tick Genomes Elucidate Their Genetic Diversity and Vector Capacities.</title>
        <authorList>
            <consortium name="Tick Genome and Microbiome Consortium (TIGMIC)"/>
            <person name="Jia N."/>
            <person name="Wang J."/>
            <person name="Shi W."/>
            <person name="Du L."/>
            <person name="Sun Y."/>
            <person name="Zhan W."/>
            <person name="Jiang J.F."/>
            <person name="Wang Q."/>
            <person name="Zhang B."/>
            <person name="Ji P."/>
            <person name="Bell-Sakyi L."/>
            <person name="Cui X.M."/>
            <person name="Yuan T.T."/>
            <person name="Jiang B.G."/>
            <person name="Yang W.F."/>
            <person name="Lam T.T."/>
            <person name="Chang Q.C."/>
            <person name="Ding S.J."/>
            <person name="Wang X.J."/>
            <person name="Zhu J.G."/>
            <person name="Ruan X.D."/>
            <person name="Zhao L."/>
            <person name="Wei J.T."/>
            <person name="Ye R.Z."/>
            <person name="Que T.C."/>
            <person name="Du C.H."/>
            <person name="Zhou Y.H."/>
            <person name="Cheng J.X."/>
            <person name="Dai P.F."/>
            <person name="Guo W.B."/>
            <person name="Han X.H."/>
            <person name="Huang E.J."/>
            <person name="Li L.F."/>
            <person name="Wei W."/>
            <person name="Gao Y.C."/>
            <person name="Liu J.Z."/>
            <person name="Shao H.Z."/>
            <person name="Wang X."/>
            <person name="Wang C.C."/>
            <person name="Yang T.C."/>
            <person name="Huo Q.B."/>
            <person name="Li W."/>
            <person name="Chen H.Y."/>
            <person name="Chen S.E."/>
            <person name="Zhou L.G."/>
            <person name="Ni X.B."/>
            <person name="Tian J.H."/>
            <person name="Sheng Y."/>
            <person name="Liu T."/>
            <person name="Pan Y.S."/>
            <person name="Xia L.Y."/>
            <person name="Li J."/>
            <person name="Zhao F."/>
            <person name="Cao W.C."/>
        </authorList>
    </citation>
    <scope>NUCLEOTIDE SEQUENCE [LARGE SCALE GENOMIC DNA]</scope>
    <source>
        <strain evidence="1">Iper-2018</strain>
    </source>
</reference>
<organism evidence="1 2">
    <name type="scientific">Ixodes persulcatus</name>
    <name type="common">Taiga tick</name>
    <dbReference type="NCBI Taxonomy" id="34615"/>
    <lineage>
        <taxon>Eukaryota</taxon>
        <taxon>Metazoa</taxon>
        <taxon>Ecdysozoa</taxon>
        <taxon>Arthropoda</taxon>
        <taxon>Chelicerata</taxon>
        <taxon>Arachnida</taxon>
        <taxon>Acari</taxon>
        <taxon>Parasitiformes</taxon>
        <taxon>Ixodida</taxon>
        <taxon>Ixodoidea</taxon>
        <taxon>Ixodidae</taxon>
        <taxon>Ixodinae</taxon>
        <taxon>Ixodes</taxon>
    </lineage>
</organism>
<dbReference type="Proteomes" id="UP000805193">
    <property type="component" value="Unassembled WGS sequence"/>
</dbReference>
<gene>
    <name evidence="1" type="ORF">HPB47_018328</name>
</gene>
<evidence type="ECO:0000313" key="2">
    <source>
        <dbReference type="Proteomes" id="UP000805193"/>
    </source>
</evidence>
<protein>
    <submittedName>
        <fullName evidence="1">Uncharacterized protein</fullName>
    </submittedName>
</protein>
<dbReference type="EMBL" id="JABSTQ010007409">
    <property type="protein sequence ID" value="KAG0435765.1"/>
    <property type="molecule type" value="Genomic_DNA"/>
</dbReference>
<keyword evidence="2" id="KW-1185">Reference proteome</keyword>
<evidence type="ECO:0000313" key="1">
    <source>
        <dbReference type="EMBL" id="KAG0435765.1"/>
    </source>
</evidence>
<proteinExistence type="predicted"/>
<name>A0AC60QM10_IXOPE</name>
<accession>A0AC60QM10</accession>
<comment type="caution">
    <text evidence="1">The sequence shown here is derived from an EMBL/GenBank/DDBJ whole genome shotgun (WGS) entry which is preliminary data.</text>
</comment>
<sequence length="944" mass="103036">MIRCRGDLPPCTAKHGAVVLELICTREAGAVFEAGGLQCVLSFIRDKGSLVHKDTLHSAMAVVSRLCGKVDAMDPCLPSCVEALSQLLRHEDSHVSDGALRCFASLADRFTRRGLDPAPLAEHGLVQQLLGRMAHAAAPSSSLLAPSSGGAGGTQGGGGGTTPAPPPTEPKSSPTVSTIISLLSTLCRGSPSITHDLLRSDLPDAIESALHGDERCVLDTMRLVDLLVVLLFEGRKALPKAGVASVSTRLSSLRRVDSAGERTHRQLIDCIRSKDTDALVDAIDSGGIEVNFMDDVGQTLLNWASAFGTQEMVEFLCDRGADVNKGQRSSSLHYAACFGRPGVAKVLLRHGANPDLRDEDGKTPLDKARERNDEGHREVAAILQSPGEWMCPVGEACGGAPGDKKGASSAAEQAGAEEDGEPKGDPEMAPVYLRRLLPVFCLTFQHTLIRSVRKSSLNLIRKMLHYIQPSLLCDMGGAEKGVPNFASLVVEVLANVLDSEGKEVRVRKERRRTQQRNWVRNRRVRRALQIPLQKKSKSLAWKATAENKSYSSAALPSSPKWCRKVMSKGPGVFLEHFARLGVFSKVQALAGPSSALLGSAEAPEEAPPAPLGPTLARPKDEAGQEEEEVVQEDAKEISPGRPYHWREWSLVRGRDCLYLWSEAAALELSNGSNGWFRFILDGKLATMYSSGSPEGGSDSSENRGEFLEKLQRARTQVKPHTPSQPLLSTPGAARLVVGNWSLSCRREGELSIHNSDGQQQATVLREDLPGFVFESNRGTKHSFTAETSLGPEFAAGWAGRRGRRLRSKMEALKQKVRVQAREIYNAHFRSAQAQPRVVVTRLCKIVDQIDRACQKQLSCWQEPHPEWGRQLRLALQELVQLLQDDRAVSAYELHTSGLVQALLRLLGKNGLEGSNQTMWKANRLLKDRVHVFKNCFHDKPYGNE</sequence>